<dbReference type="Pfam" id="PF05140">
    <property type="entry name" value="ResB"/>
    <property type="match status" value="1"/>
</dbReference>
<evidence type="ECO:0000256" key="6">
    <source>
        <dbReference type="SAM" id="MobiDB-lite"/>
    </source>
</evidence>
<name>A0ABQ6HL22_9MICO</name>
<sequence length="304" mass="33535">MRRHGSSTKDPAAHETPAASGTTETRRPDDVQQPDIGVLGLLRWAWRQLTSMRTALFLLLLLAVAAVPGSVWPQRSVDPVRVRTYLQEHTTAGPWMDRLRLFDVYSSPWFAAIYLLLFISLIGCVLPRCRVLWRETRGGPVRAPLRLARLPEHREVEVAATPEHALETARRVLGRQRFRLRPADTSVDATGAPGQATAYVSAEKGFLRELGNLVFHLALIGVLIGVAVGHLWGWKGTSSCPRLAPSPTRSSPTPRARSTLSRPARWLTSRTCRRSSCGSTRSMWPSRPARAARSSGSRASSTPA</sequence>
<comment type="subcellular location">
    <subcellularLocation>
        <location evidence="1">Membrane</location>
        <topology evidence="1">Multi-pass membrane protein</topology>
    </subcellularLocation>
</comment>
<keyword evidence="4 7" id="KW-1133">Transmembrane helix</keyword>
<comment type="caution">
    <text evidence="9">The sequence shown here is derived from an EMBL/GenBank/DDBJ whole genome shotgun (WGS) entry which is preliminary data.</text>
</comment>
<dbReference type="PANTHER" id="PTHR31566:SF0">
    <property type="entry name" value="CYTOCHROME C BIOGENESIS PROTEIN CCS1, CHLOROPLASTIC"/>
    <property type="match status" value="1"/>
</dbReference>
<evidence type="ECO:0000256" key="3">
    <source>
        <dbReference type="ARBA" id="ARBA00022748"/>
    </source>
</evidence>
<feature type="domain" description="ResB-like" evidence="8">
    <location>
        <begin position="52"/>
        <end position="240"/>
    </location>
</feature>
<evidence type="ECO:0000256" key="7">
    <source>
        <dbReference type="SAM" id="Phobius"/>
    </source>
</evidence>
<feature type="region of interest" description="Disordered" evidence="6">
    <location>
        <begin position="240"/>
        <end position="304"/>
    </location>
</feature>
<keyword evidence="2 7" id="KW-0812">Transmembrane</keyword>
<reference evidence="10" key="1">
    <citation type="journal article" date="2019" name="Int. J. Syst. Evol. Microbiol.">
        <title>The Global Catalogue of Microorganisms (GCM) 10K type strain sequencing project: providing services to taxonomists for standard genome sequencing and annotation.</title>
        <authorList>
            <consortium name="The Broad Institute Genomics Platform"/>
            <consortium name="The Broad Institute Genome Sequencing Center for Infectious Disease"/>
            <person name="Wu L."/>
            <person name="Ma J."/>
        </authorList>
    </citation>
    <scope>NUCLEOTIDE SEQUENCE [LARGE SCALE GENOMIC DNA]</scope>
    <source>
        <strain evidence="10">NBRC 105830</strain>
    </source>
</reference>
<evidence type="ECO:0000313" key="9">
    <source>
        <dbReference type="EMBL" id="GMA18199.1"/>
    </source>
</evidence>
<feature type="transmembrane region" description="Helical" evidence="7">
    <location>
        <begin position="109"/>
        <end position="127"/>
    </location>
</feature>
<evidence type="ECO:0000313" key="10">
    <source>
        <dbReference type="Proteomes" id="UP001157109"/>
    </source>
</evidence>
<feature type="compositionally biased region" description="Low complexity" evidence="6">
    <location>
        <begin position="241"/>
        <end position="304"/>
    </location>
</feature>
<feature type="transmembrane region" description="Helical" evidence="7">
    <location>
        <begin position="55"/>
        <end position="72"/>
    </location>
</feature>
<proteinExistence type="predicted"/>
<evidence type="ECO:0000256" key="1">
    <source>
        <dbReference type="ARBA" id="ARBA00004141"/>
    </source>
</evidence>
<keyword evidence="5 7" id="KW-0472">Membrane</keyword>
<dbReference type="PANTHER" id="PTHR31566">
    <property type="entry name" value="CYTOCHROME C BIOGENESIS PROTEIN CCS1, CHLOROPLASTIC"/>
    <property type="match status" value="1"/>
</dbReference>
<protein>
    <recommendedName>
        <fullName evidence="8">ResB-like domain-containing protein</fullName>
    </recommendedName>
</protein>
<keyword evidence="3" id="KW-0201">Cytochrome c-type biogenesis</keyword>
<evidence type="ECO:0000256" key="2">
    <source>
        <dbReference type="ARBA" id="ARBA00022692"/>
    </source>
</evidence>
<evidence type="ECO:0000259" key="8">
    <source>
        <dbReference type="Pfam" id="PF05140"/>
    </source>
</evidence>
<organism evidence="9 10">
    <name type="scientific">Arsenicicoccus piscis</name>
    <dbReference type="NCBI Taxonomy" id="673954"/>
    <lineage>
        <taxon>Bacteria</taxon>
        <taxon>Bacillati</taxon>
        <taxon>Actinomycetota</taxon>
        <taxon>Actinomycetes</taxon>
        <taxon>Micrococcales</taxon>
        <taxon>Intrasporangiaceae</taxon>
        <taxon>Arsenicicoccus</taxon>
    </lineage>
</organism>
<feature type="transmembrane region" description="Helical" evidence="7">
    <location>
        <begin position="213"/>
        <end position="234"/>
    </location>
</feature>
<accession>A0ABQ6HL22</accession>
<gene>
    <name evidence="9" type="ORF">GCM10025862_02200</name>
</gene>
<dbReference type="InterPro" id="IPR007816">
    <property type="entry name" value="ResB-like_domain"/>
</dbReference>
<evidence type="ECO:0000256" key="4">
    <source>
        <dbReference type="ARBA" id="ARBA00022989"/>
    </source>
</evidence>
<feature type="region of interest" description="Disordered" evidence="6">
    <location>
        <begin position="1"/>
        <end position="31"/>
    </location>
</feature>
<dbReference type="Proteomes" id="UP001157109">
    <property type="component" value="Unassembled WGS sequence"/>
</dbReference>
<dbReference type="EMBL" id="BSUJ01000001">
    <property type="protein sequence ID" value="GMA18199.1"/>
    <property type="molecule type" value="Genomic_DNA"/>
</dbReference>
<evidence type="ECO:0000256" key="5">
    <source>
        <dbReference type="ARBA" id="ARBA00023136"/>
    </source>
</evidence>
<keyword evidence="10" id="KW-1185">Reference proteome</keyword>
<dbReference type="InterPro" id="IPR023494">
    <property type="entry name" value="Cyt_c_bgen_Ccs1/CcsB/ResB"/>
</dbReference>